<evidence type="ECO:0000256" key="2">
    <source>
        <dbReference type="ARBA" id="ARBA00022679"/>
    </source>
</evidence>
<proteinExistence type="inferred from homology"/>
<reference evidence="4 5" key="1">
    <citation type="submission" date="2021-12" db="EMBL/GenBank/DDBJ databases">
        <title>Discovery of the Pendulisporaceae a myxobacterial family with distinct sporulation behavior and unique specialized metabolism.</title>
        <authorList>
            <person name="Garcia R."/>
            <person name="Popoff A."/>
            <person name="Bader C.D."/>
            <person name="Loehr J."/>
            <person name="Walesch S."/>
            <person name="Walt C."/>
            <person name="Boldt J."/>
            <person name="Bunk B."/>
            <person name="Haeckl F.J.F.P.J."/>
            <person name="Gunesch A.P."/>
            <person name="Birkelbach J."/>
            <person name="Nuebel U."/>
            <person name="Pietschmann T."/>
            <person name="Bach T."/>
            <person name="Mueller R."/>
        </authorList>
    </citation>
    <scope>NUCLEOTIDE SEQUENCE [LARGE SCALE GENOMIC DNA]</scope>
    <source>
        <strain evidence="4 5">MSr11954</strain>
    </source>
</reference>
<evidence type="ECO:0000259" key="3">
    <source>
        <dbReference type="Pfam" id="PF01648"/>
    </source>
</evidence>
<evidence type="ECO:0000256" key="1">
    <source>
        <dbReference type="ARBA" id="ARBA00010990"/>
    </source>
</evidence>
<dbReference type="SUPFAM" id="SSF56214">
    <property type="entry name" value="4'-phosphopantetheinyl transferase"/>
    <property type="match status" value="2"/>
</dbReference>
<organism evidence="4 5">
    <name type="scientific">Pendulispora albinea</name>
    <dbReference type="NCBI Taxonomy" id="2741071"/>
    <lineage>
        <taxon>Bacteria</taxon>
        <taxon>Pseudomonadati</taxon>
        <taxon>Myxococcota</taxon>
        <taxon>Myxococcia</taxon>
        <taxon>Myxococcales</taxon>
        <taxon>Sorangiineae</taxon>
        <taxon>Pendulisporaceae</taxon>
        <taxon>Pendulispora</taxon>
    </lineage>
</organism>
<evidence type="ECO:0000313" key="4">
    <source>
        <dbReference type="EMBL" id="WXB19451.1"/>
    </source>
</evidence>
<dbReference type="Pfam" id="PF01648">
    <property type="entry name" value="ACPS"/>
    <property type="match status" value="1"/>
</dbReference>
<dbReference type="EMBL" id="CP089984">
    <property type="protein sequence ID" value="WXB19451.1"/>
    <property type="molecule type" value="Genomic_DNA"/>
</dbReference>
<feature type="domain" description="4'-phosphopantetheinyl transferase" evidence="3">
    <location>
        <begin position="114"/>
        <end position="221"/>
    </location>
</feature>
<keyword evidence="5" id="KW-1185">Reference proteome</keyword>
<dbReference type="PANTHER" id="PTHR12215">
    <property type="entry name" value="PHOSPHOPANTETHEINE TRANSFERASE"/>
    <property type="match status" value="1"/>
</dbReference>
<name>A0ABZ2MAC5_9BACT</name>
<dbReference type="RefSeq" id="WP_394829066.1">
    <property type="nucleotide sequence ID" value="NZ_CP089984.1"/>
</dbReference>
<dbReference type="InterPro" id="IPR037143">
    <property type="entry name" value="4-PPantetheinyl_Trfase_dom_sf"/>
</dbReference>
<sequence length="247" mass="27518">MTTEALWLISMDGLGAWGREGARGVIGPREKAEVEAFVRPEDRRLAHATRVAARCVASAFVEGRVSPREWVFDRCAEGRPSLRHRRVTGLELSLSHTDTLLAVGVHIDRRRRSRIGVDAECVDQDGPWLATVRRFLPDREREFILAMPKGSALHHFQLLWTAKEALAKASGKAFVEVLGAELFAIGLDGYRSRSMPTSRGFDVQNWTVRWLSHGDHVVAVCGPRGCRPPRVHGWTMGWLVSVISPPA</sequence>
<evidence type="ECO:0000313" key="5">
    <source>
        <dbReference type="Proteomes" id="UP001370348"/>
    </source>
</evidence>
<comment type="similarity">
    <text evidence="1">Belongs to the P-Pant transferase superfamily. Gsp/Sfp/HetI/AcpT family.</text>
</comment>
<dbReference type="InterPro" id="IPR008278">
    <property type="entry name" value="4-PPantetheinyl_Trfase_dom"/>
</dbReference>
<dbReference type="Proteomes" id="UP001370348">
    <property type="component" value="Chromosome"/>
</dbReference>
<gene>
    <name evidence="4" type="ORF">LZC94_19740</name>
</gene>
<dbReference type="PANTHER" id="PTHR12215:SF10">
    <property type="entry name" value="L-AMINOADIPATE-SEMIALDEHYDE DEHYDROGENASE-PHOSPHOPANTETHEINYL TRANSFERASE"/>
    <property type="match status" value="1"/>
</dbReference>
<dbReference type="Gene3D" id="3.90.470.20">
    <property type="entry name" value="4'-phosphopantetheinyl transferase domain"/>
    <property type="match status" value="2"/>
</dbReference>
<keyword evidence="2 4" id="KW-0808">Transferase</keyword>
<protein>
    <submittedName>
        <fullName evidence="4">4'-phosphopantetheinyl transferase superfamily protein</fullName>
    </submittedName>
</protein>
<accession>A0ABZ2MAC5</accession>
<dbReference type="InterPro" id="IPR050559">
    <property type="entry name" value="P-Pant_transferase_sf"/>
</dbReference>
<dbReference type="GO" id="GO:0016740">
    <property type="term" value="F:transferase activity"/>
    <property type="evidence" value="ECO:0007669"/>
    <property type="project" value="UniProtKB-KW"/>
</dbReference>